<keyword evidence="3" id="KW-1185">Reference proteome</keyword>
<evidence type="ECO:0008006" key="4">
    <source>
        <dbReference type="Google" id="ProtNLM"/>
    </source>
</evidence>
<protein>
    <recommendedName>
        <fullName evidence="4">Transporter</fullName>
    </recommendedName>
</protein>
<dbReference type="EMBL" id="CP013099">
    <property type="protein sequence ID" value="ALP53288.1"/>
    <property type="molecule type" value="Genomic_DNA"/>
</dbReference>
<feature type="chain" id="PRO_5006604892" description="Transporter" evidence="1">
    <location>
        <begin position="24"/>
        <end position="332"/>
    </location>
</feature>
<feature type="signal peptide" evidence="1">
    <location>
        <begin position="1"/>
        <end position="23"/>
    </location>
</feature>
<name>A0A0S2TDT0_9GAMM</name>
<accession>A0A0S2TDT0</accession>
<proteinExistence type="predicted"/>
<sequence>MNNSVLIPFALSCSLAGLYCANAWGDHPSTTFGNINAGPLITIAAPPLAAGQWSLGLRLEHVEQNPLSAATLEQAALDDADIHSVDSLTTTFIGLGYGLSDRFTLGITLPYTRRSGLREGHLHGATPEVHRHNDAEGLGDMTLLGHYLLHRSMAMDVALLAGVQLATGEDDVRDNGALLEAELQPGIGTWQPLLGVAVSRPLTQGALDANLLYRIGREGSQSFQPGDMLNYNLAWSLLLGHEDGHPGQAAPHTDWSIVLELNGEWRDKDESAGLAAPHSGGNLIYVSPGVRAALPHQFSLFGSLSLPVLEDLNGTQSEPDYRLMVGISKGFR</sequence>
<gene>
    <name evidence="2" type="ORF">Tel_09030</name>
</gene>
<dbReference type="InterPro" id="IPR025737">
    <property type="entry name" value="FApF"/>
</dbReference>
<keyword evidence="1" id="KW-0732">Signal</keyword>
<dbReference type="AlphaFoldDB" id="A0A0S2TDT0"/>
<dbReference type="Pfam" id="PF13557">
    <property type="entry name" value="Phenol_MetA_deg"/>
    <property type="match status" value="1"/>
</dbReference>
<organism evidence="2 3">
    <name type="scientific">Candidatus Tenderia electrophaga</name>
    <dbReference type="NCBI Taxonomy" id="1748243"/>
    <lineage>
        <taxon>Bacteria</taxon>
        <taxon>Pseudomonadati</taxon>
        <taxon>Pseudomonadota</taxon>
        <taxon>Gammaproteobacteria</taxon>
        <taxon>Candidatus Tenderiales</taxon>
        <taxon>Candidatus Tenderiaceae</taxon>
        <taxon>Candidatus Tenderia</taxon>
    </lineage>
</organism>
<dbReference type="STRING" id="1748243.Tel_09030"/>
<evidence type="ECO:0000256" key="1">
    <source>
        <dbReference type="SAM" id="SignalP"/>
    </source>
</evidence>
<evidence type="ECO:0000313" key="3">
    <source>
        <dbReference type="Proteomes" id="UP000055136"/>
    </source>
</evidence>
<evidence type="ECO:0000313" key="2">
    <source>
        <dbReference type="EMBL" id="ALP53288.1"/>
    </source>
</evidence>
<reference evidence="2" key="1">
    <citation type="submission" date="2015-10" db="EMBL/GenBank/DDBJ databases">
        <title>Description of Candidatus Tenderia electrophaga gen. nov, sp. nov., an Uncultivated Electroautotroph from a Biocathode Enrichment.</title>
        <authorList>
            <person name="Eddie B.J."/>
            <person name="Malanoski A.P."/>
            <person name="Wang Z."/>
            <person name="Hall R.J."/>
            <person name="Oh S.D."/>
            <person name="Heiner C."/>
            <person name="Lin B."/>
            <person name="Strycharz-Glaven S.M."/>
        </authorList>
    </citation>
    <scope>NUCLEOTIDE SEQUENCE [LARGE SCALE GENOMIC DNA]</scope>
    <source>
        <strain evidence="2">NRL1</strain>
    </source>
</reference>
<dbReference type="KEGG" id="tee:Tel_09030"/>
<dbReference type="Proteomes" id="UP000055136">
    <property type="component" value="Chromosome"/>
</dbReference>